<dbReference type="PROSITE" id="PS50011">
    <property type="entry name" value="PROTEIN_KINASE_DOM"/>
    <property type="match status" value="1"/>
</dbReference>
<feature type="region of interest" description="Disordered" evidence="11">
    <location>
        <begin position="143"/>
        <end position="285"/>
    </location>
</feature>
<name>D7RF68_HUMAN</name>
<evidence type="ECO:0000256" key="1">
    <source>
        <dbReference type="ARBA" id="ARBA00010507"/>
    </source>
</evidence>
<evidence type="ECO:0000256" key="6">
    <source>
        <dbReference type="ARBA" id="ARBA00022777"/>
    </source>
</evidence>
<feature type="compositionally biased region" description="Basic and acidic residues" evidence="11">
    <location>
        <begin position="254"/>
        <end position="278"/>
    </location>
</feature>
<dbReference type="Gene3D" id="3.30.200.20">
    <property type="entry name" value="Phosphorylase Kinase, domain 1"/>
    <property type="match status" value="1"/>
</dbReference>
<dbReference type="EC" id="2.7.11.1" evidence="2"/>
<comment type="catalytic activity">
    <reaction evidence="9">
        <text>L-seryl-[protein] + ATP = O-phospho-L-seryl-[protein] + ADP + H(+)</text>
        <dbReference type="Rhea" id="RHEA:17989"/>
        <dbReference type="Rhea" id="RHEA-COMP:9863"/>
        <dbReference type="Rhea" id="RHEA-COMP:11604"/>
        <dbReference type="ChEBI" id="CHEBI:15378"/>
        <dbReference type="ChEBI" id="CHEBI:29999"/>
        <dbReference type="ChEBI" id="CHEBI:30616"/>
        <dbReference type="ChEBI" id="CHEBI:83421"/>
        <dbReference type="ChEBI" id="CHEBI:456216"/>
        <dbReference type="EC" id="2.7.11.1"/>
    </reaction>
</comment>
<evidence type="ECO:0000256" key="5">
    <source>
        <dbReference type="ARBA" id="ARBA00022741"/>
    </source>
</evidence>
<dbReference type="Pfam" id="PF07714">
    <property type="entry name" value="PK_Tyr_Ser-Thr"/>
    <property type="match status" value="1"/>
</dbReference>
<feature type="transmembrane region" description="Helical" evidence="12">
    <location>
        <begin position="12"/>
        <end position="33"/>
    </location>
</feature>
<evidence type="ECO:0000313" key="14">
    <source>
        <dbReference type="EMBL" id="ADH51547.1"/>
    </source>
</evidence>
<keyword evidence="7 10" id="KW-0067">ATP-binding</keyword>
<evidence type="ECO:0000256" key="4">
    <source>
        <dbReference type="ARBA" id="ARBA00022679"/>
    </source>
</evidence>
<reference evidence="14" key="1">
    <citation type="journal article" date="2010" name="Nat. Med.">
        <title>Rearrangements of the RAF kinase pathway in prostate cancer, gastric cancer and melanoma.</title>
        <authorList>
            <person name="Palanisamy N."/>
            <person name="Ateeq B."/>
            <person name="Kalyana-Sundaram S."/>
            <person name="Pflueger D."/>
            <person name="Ramnarayanan K."/>
            <person name="Shanker S."/>
            <person name="Han B."/>
            <person name="Cao Q."/>
            <person name="Cao X."/>
            <person name="Suleman K."/>
            <person name="Kumar-Sinha C."/>
            <person name="Dhanasekaran S.M."/>
            <person name="Chen Y.-B."/>
            <person name="Esgueva R."/>
            <person name="Banerjee S."/>
            <person name="LaFargue C.J."/>
            <person name="Siddiqui J."/>
            <person name="Demichelis F."/>
            <person name="Moeller P."/>
            <person name="Bismar T.A."/>
            <person name="Kuefer R."/>
            <person name="Fullen D.R."/>
            <person name="Johnson T.M."/>
            <person name="Greenson J.K."/>
            <person name="Giordano T.J."/>
            <person name="Tan P."/>
            <person name="Tomlins S.A."/>
            <person name="Varambally S."/>
            <person name="Rubin M.A."/>
            <person name="Maher C.A."/>
            <person name="Chinnaiyan A.M."/>
        </authorList>
    </citation>
    <scope>NUCLEOTIDE SEQUENCE</scope>
</reference>
<dbReference type="AlphaFoldDB" id="D7RF68"/>
<dbReference type="InterPro" id="IPR000719">
    <property type="entry name" value="Prot_kinase_dom"/>
</dbReference>
<feature type="transmembrane region" description="Helical" evidence="12">
    <location>
        <begin position="88"/>
        <end position="110"/>
    </location>
</feature>
<dbReference type="InterPro" id="IPR017441">
    <property type="entry name" value="Protein_kinase_ATP_BS"/>
</dbReference>
<dbReference type="GO" id="GO:0005524">
    <property type="term" value="F:ATP binding"/>
    <property type="evidence" value="ECO:0007669"/>
    <property type="project" value="UniProtKB-UniRule"/>
</dbReference>
<keyword evidence="4" id="KW-0808">Transferase</keyword>
<keyword evidence="12" id="KW-1133">Transmembrane helix</keyword>
<dbReference type="InterPro" id="IPR001245">
    <property type="entry name" value="Ser-Thr/Tyr_kinase_cat_dom"/>
</dbReference>
<feature type="domain" description="Protein kinase" evidence="13">
    <location>
        <begin position="288"/>
        <end position="548"/>
    </location>
</feature>
<dbReference type="InterPro" id="IPR009436">
    <property type="entry name" value="AGTRAP"/>
</dbReference>
<evidence type="ECO:0000256" key="11">
    <source>
        <dbReference type="SAM" id="MobiDB-lite"/>
    </source>
</evidence>
<evidence type="ECO:0000256" key="12">
    <source>
        <dbReference type="SAM" id="Phobius"/>
    </source>
</evidence>
<dbReference type="InterPro" id="IPR011009">
    <property type="entry name" value="Kinase-like_dom_sf"/>
</dbReference>
<comment type="catalytic activity">
    <reaction evidence="8">
        <text>L-threonyl-[protein] + ATP = O-phospho-L-threonyl-[protein] + ADP + H(+)</text>
        <dbReference type="Rhea" id="RHEA:46608"/>
        <dbReference type="Rhea" id="RHEA-COMP:11060"/>
        <dbReference type="Rhea" id="RHEA-COMP:11605"/>
        <dbReference type="ChEBI" id="CHEBI:15378"/>
        <dbReference type="ChEBI" id="CHEBI:30013"/>
        <dbReference type="ChEBI" id="CHEBI:30616"/>
        <dbReference type="ChEBI" id="CHEBI:61977"/>
        <dbReference type="ChEBI" id="CHEBI:456216"/>
        <dbReference type="EC" id="2.7.11.1"/>
    </reaction>
</comment>
<evidence type="ECO:0000256" key="7">
    <source>
        <dbReference type="ARBA" id="ARBA00022840"/>
    </source>
</evidence>
<dbReference type="SwissPalm" id="D7RF68"/>
<dbReference type="GO" id="GO:0004674">
    <property type="term" value="F:protein serine/threonine kinase activity"/>
    <property type="evidence" value="ECO:0007669"/>
    <property type="project" value="UniProtKB-KW"/>
</dbReference>
<proteinExistence type="evidence at transcript level"/>
<comment type="similarity">
    <text evidence="1">Belongs to the protein kinase superfamily. TKL Ser/Thr protein kinase family. RAF subfamily.</text>
</comment>
<dbReference type="EMBL" id="HM053972">
    <property type="protein sequence ID" value="ADH51547.1"/>
    <property type="molecule type" value="mRNA"/>
</dbReference>
<protein>
    <recommendedName>
        <fullName evidence="2">non-specific serine/threonine protein kinase</fullName>
        <ecNumber evidence="2">2.7.11.1</ecNumber>
    </recommendedName>
</protein>
<dbReference type="GO" id="GO:0038166">
    <property type="term" value="P:angiotensin-activated signaling pathway"/>
    <property type="evidence" value="ECO:0007669"/>
    <property type="project" value="InterPro"/>
</dbReference>
<evidence type="ECO:0000256" key="10">
    <source>
        <dbReference type="PROSITE-ProRule" id="PRU10141"/>
    </source>
</evidence>
<dbReference type="PANTHER" id="PTHR44329">
    <property type="entry name" value="SERINE/THREONINE-PROTEIN KINASE TNNI3K-RELATED"/>
    <property type="match status" value="1"/>
</dbReference>
<sequence>MELPAVNLKVILLGHWLLTTWGCIVFSGSYAWANFTILALGVWAVAQRDSIDAISMFLGGLLATIFLDIVHISIFYPRVSLTDTGRFGVGMAILSLLLKPLSCCFVYHMYRERGGELLVHTGFLGSSQDRSAYQTIDSAEAPADPFAVPEGRSQDARGPQILTSPSPSKSIPIPQPFRPADEDHRNQFGQRDRSSSAPNVHINTIEPVNIDDLIRDQGFRGDGGSTTGLSATPPASLPGSLTNVKALQKSPGPQRERKSSSSSEDRNRMKTLGRRDSSDDWEIPDGQITVGQRIGSGSFGTVYKGKWHGDVAVKMLNVTAPTPQQLQAFKNEVGVLRKTRHVNILLFMGYSTKPQLAIVTQWCEGSSLYHHLHIIETKFEMIKLIDIARQTAQGMDYLHAKSIIHRDLKSNNIFLHEDLTVKIGDFGLATVKSRWSGSHQFEQLSGSILWMAPEVIRMQDKNPYSFQSDVYAFGIVLYELMTGQLPYSNINNRDQIIFMVGRGYLSPDLSKVRSNCPKAMKRLMAECLKKKRDERPLFPQILASIELLARSLPKIHRSASEPSLNRAGFQTEDFSLYACASPKTPIQAGGYGAFPVH</sequence>
<feature type="binding site" evidence="10">
    <location>
        <position position="314"/>
    </location>
    <ligand>
        <name>ATP</name>
        <dbReference type="ChEBI" id="CHEBI:30616"/>
    </ligand>
</feature>
<dbReference type="SMART" id="SM00220">
    <property type="entry name" value="S_TKc"/>
    <property type="match status" value="1"/>
</dbReference>
<feature type="transmembrane region" description="Helical" evidence="12">
    <location>
        <begin position="53"/>
        <end position="76"/>
    </location>
</feature>
<keyword evidence="12" id="KW-0472">Membrane</keyword>
<evidence type="ECO:0000256" key="8">
    <source>
        <dbReference type="ARBA" id="ARBA00047899"/>
    </source>
</evidence>
<dbReference type="SUPFAM" id="SSF56112">
    <property type="entry name" value="Protein kinase-like (PK-like)"/>
    <property type="match status" value="1"/>
</dbReference>
<dbReference type="CDD" id="cd14062">
    <property type="entry name" value="STKc_Raf"/>
    <property type="match status" value="1"/>
</dbReference>
<dbReference type="FunFam" id="1.10.510.10:FF:000036">
    <property type="entry name" value="RAF proto-oncogene serine/threonine-protein kinase"/>
    <property type="match status" value="1"/>
</dbReference>
<dbReference type="PROSITE" id="PS00108">
    <property type="entry name" value="PROTEIN_KINASE_ST"/>
    <property type="match status" value="1"/>
</dbReference>
<dbReference type="InterPro" id="IPR051681">
    <property type="entry name" value="Ser/Thr_Kinases-Pseudokinases"/>
</dbReference>
<organism evidence="14">
    <name type="scientific">Homo sapiens</name>
    <name type="common">Human</name>
    <dbReference type="NCBI Taxonomy" id="9606"/>
    <lineage>
        <taxon>Eukaryota</taxon>
        <taxon>Metazoa</taxon>
        <taxon>Chordata</taxon>
        <taxon>Craniata</taxon>
        <taxon>Vertebrata</taxon>
        <taxon>Euteleostomi</taxon>
        <taxon>Mammalia</taxon>
        <taxon>Eutheria</taxon>
        <taxon>Euarchontoglires</taxon>
        <taxon>Primates</taxon>
        <taxon>Haplorrhini</taxon>
        <taxon>Catarrhini</taxon>
        <taxon>Hominidae</taxon>
        <taxon>Homo</taxon>
    </lineage>
</organism>
<dbReference type="PROSITE" id="PS00107">
    <property type="entry name" value="PROTEIN_KINASE_ATP"/>
    <property type="match status" value="1"/>
</dbReference>
<keyword evidence="3" id="KW-0723">Serine/threonine-protein kinase</keyword>
<evidence type="ECO:0000256" key="9">
    <source>
        <dbReference type="ARBA" id="ARBA00048679"/>
    </source>
</evidence>
<feature type="compositionally biased region" description="Basic and acidic residues" evidence="11">
    <location>
        <begin position="179"/>
        <end position="194"/>
    </location>
</feature>
<dbReference type="PeptideAtlas" id="D7RF68"/>
<keyword evidence="6" id="KW-0418">Kinase</keyword>
<evidence type="ECO:0000259" key="13">
    <source>
        <dbReference type="PROSITE" id="PS50011"/>
    </source>
</evidence>
<accession>D7RF68</accession>
<evidence type="ECO:0000256" key="2">
    <source>
        <dbReference type="ARBA" id="ARBA00012513"/>
    </source>
</evidence>
<dbReference type="InterPro" id="IPR008271">
    <property type="entry name" value="Ser/Thr_kinase_AS"/>
</dbReference>
<dbReference type="Gene3D" id="1.10.510.10">
    <property type="entry name" value="Transferase(Phosphotransferase) domain 1"/>
    <property type="match status" value="1"/>
</dbReference>
<keyword evidence="12" id="KW-0812">Transmembrane</keyword>
<dbReference type="SMART" id="SM00805">
    <property type="entry name" value="AGTRAP"/>
    <property type="match status" value="1"/>
</dbReference>
<dbReference type="FunFam" id="3.30.200.20:FF:000024">
    <property type="entry name" value="B-Raf proto-oncogene serine/threonine-protein kinase"/>
    <property type="match status" value="1"/>
</dbReference>
<evidence type="ECO:0000256" key="3">
    <source>
        <dbReference type="ARBA" id="ARBA00022527"/>
    </source>
</evidence>
<dbReference type="PANTHER" id="PTHR44329:SF240">
    <property type="entry name" value="SERINE_THREONINE-PROTEIN KINASE B-RAF"/>
    <property type="match status" value="1"/>
</dbReference>
<keyword evidence="5 10" id="KW-0547">Nucleotide-binding</keyword>
<dbReference type="Pfam" id="PF06396">
    <property type="entry name" value="AGTRAP"/>
    <property type="match status" value="1"/>
</dbReference>